<evidence type="ECO:0000256" key="2">
    <source>
        <dbReference type="ARBA" id="ARBA00017228"/>
    </source>
</evidence>
<keyword evidence="3" id="KW-0479">Metal-binding</keyword>
<dbReference type="PANTHER" id="PTHR13932:SF5">
    <property type="entry name" value="RADICAL S-ADENOSYL METHIONINE DOMAIN-CONTAINING PROTEIN 1, MITOCHONDRIAL"/>
    <property type="match status" value="1"/>
</dbReference>
<dbReference type="Gene3D" id="3.30.750.200">
    <property type="match status" value="1"/>
</dbReference>
<dbReference type="Proteomes" id="UP000295008">
    <property type="component" value="Unassembled WGS sequence"/>
</dbReference>
<dbReference type="AlphaFoldDB" id="A0A4R1RED6"/>
<dbReference type="PROSITE" id="PS51918">
    <property type="entry name" value="RADICAL_SAM"/>
    <property type="match status" value="1"/>
</dbReference>
<gene>
    <name evidence="5" type="ORF">EDC14_101984</name>
</gene>
<comment type="similarity">
    <text evidence="1">Belongs to the anaerobic coproporphyrinogen-III oxidase family. HemW subfamily.</text>
</comment>
<dbReference type="SFLD" id="SFLDS00029">
    <property type="entry name" value="Radical_SAM"/>
    <property type="match status" value="1"/>
</dbReference>
<evidence type="ECO:0000313" key="5">
    <source>
        <dbReference type="EMBL" id="TCL64278.1"/>
    </source>
</evidence>
<dbReference type="SFLD" id="SFLDF00288">
    <property type="entry name" value="HemN-like__clustered_with_nucl"/>
    <property type="match status" value="1"/>
</dbReference>
<evidence type="ECO:0000256" key="1">
    <source>
        <dbReference type="ARBA" id="ARBA00006100"/>
    </source>
</evidence>
<comment type="subcellular location">
    <subcellularLocation>
        <location evidence="3">Cytoplasm</location>
    </subcellularLocation>
</comment>
<dbReference type="SFLD" id="SFLDG01082">
    <property type="entry name" value="B12-binding_domain_containing"/>
    <property type="match status" value="1"/>
</dbReference>
<dbReference type="Pfam" id="PF04055">
    <property type="entry name" value="Radical_SAM"/>
    <property type="match status" value="1"/>
</dbReference>
<comment type="function">
    <text evidence="3">Probably acts as a heme chaperone, transferring heme to an unknown acceptor. Binds one molecule of heme per monomer, possibly covalently. Binds 1 [4Fe-4S] cluster. The cluster is coordinated with 3 cysteines and an exchangeable S-adenosyl-L-methionine.</text>
</comment>
<dbReference type="SUPFAM" id="SSF102114">
    <property type="entry name" value="Radical SAM enzymes"/>
    <property type="match status" value="1"/>
</dbReference>
<feature type="domain" description="Radical SAM core" evidence="4">
    <location>
        <begin position="1"/>
        <end position="233"/>
    </location>
</feature>
<comment type="caution">
    <text evidence="5">The sequence shown here is derived from an EMBL/GenBank/DDBJ whole genome shotgun (WGS) entry which is preliminary data.</text>
</comment>
<keyword evidence="3" id="KW-0004">4Fe-4S</keyword>
<dbReference type="CDD" id="cd01335">
    <property type="entry name" value="Radical_SAM"/>
    <property type="match status" value="1"/>
</dbReference>
<keyword evidence="3" id="KW-0408">Iron</keyword>
<dbReference type="InterPro" id="IPR004559">
    <property type="entry name" value="HemW-like"/>
</dbReference>
<evidence type="ECO:0000259" key="4">
    <source>
        <dbReference type="PROSITE" id="PS51918"/>
    </source>
</evidence>
<keyword evidence="3" id="KW-0963">Cytoplasm</keyword>
<dbReference type="GO" id="GO:0006779">
    <property type="term" value="P:porphyrin-containing compound biosynthetic process"/>
    <property type="evidence" value="ECO:0007669"/>
    <property type="project" value="InterPro"/>
</dbReference>
<dbReference type="InterPro" id="IPR034505">
    <property type="entry name" value="Coproporphyrinogen-III_oxidase"/>
</dbReference>
<dbReference type="GO" id="GO:0005737">
    <property type="term" value="C:cytoplasm"/>
    <property type="evidence" value="ECO:0007669"/>
    <property type="project" value="UniProtKB-SubCell"/>
</dbReference>
<keyword evidence="6" id="KW-1185">Reference proteome</keyword>
<accession>A0A4R1RED6</accession>
<keyword evidence="3" id="KW-0949">S-adenosyl-L-methionine</keyword>
<dbReference type="InterPro" id="IPR010723">
    <property type="entry name" value="HemN_C"/>
</dbReference>
<reference evidence="5 6" key="1">
    <citation type="submission" date="2019-03" db="EMBL/GenBank/DDBJ databases">
        <title>Genomic Encyclopedia of Type Strains, Phase IV (KMG-IV): sequencing the most valuable type-strain genomes for metagenomic binning, comparative biology and taxonomic classification.</title>
        <authorList>
            <person name="Goeker M."/>
        </authorList>
    </citation>
    <scope>NUCLEOTIDE SEQUENCE [LARGE SCALE GENOMIC DNA]</scope>
    <source>
        <strain evidence="5 6">LX-B</strain>
    </source>
</reference>
<dbReference type="SFLD" id="SFLDF00562">
    <property type="entry name" value="HemN-like__clustered_with_heat"/>
    <property type="match status" value="1"/>
</dbReference>
<dbReference type="EMBL" id="SLUN01000019">
    <property type="protein sequence ID" value="TCL64278.1"/>
    <property type="molecule type" value="Genomic_DNA"/>
</dbReference>
<dbReference type="PANTHER" id="PTHR13932">
    <property type="entry name" value="COPROPORPHYRINIGEN III OXIDASE"/>
    <property type="match status" value="1"/>
</dbReference>
<proteinExistence type="inferred from homology"/>
<dbReference type="Pfam" id="PF06969">
    <property type="entry name" value="HemN_C"/>
    <property type="match status" value="1"/>
</dbReference>
<dbReference type="NCBIfam" id="TIGR00539">
    <property type="entry name" value="hemN_rel"/>
    <property type="match status" value="1"/>
</dbReference>
<dbReference type="GO" id="GO:0004109">
    <property type="term" value="F:coproporphyrinogen oxidase activity"/>
    <property type="evidence" value="ECO:0007669"/>
    <property type="project" value="InterPro"/>
</dbReference>
<protein>
    <recommendedName>
        <fullName evidence="2 3">Heme chaperone HemW</fullName>
    </recommendedName>
</protein>
<evidence type="ECO:0000256" key="3">
    <source>
        <dbReference type="RuleBase" id="RU364116"/>
    </source>
</evidence>
<name>A0A4R1RED6_HYDET</name>
<evidence type="ECO:0000313" key="6">
    <source>
        <dbReference type="Proteomes" id="UP000295008"/>
    </source>
</evidence>
<dbReference type="GO" id="GO:0051539">
    <property type="term" value="F:4 iron, 4 sulfur cluster binding"/>
    <property type="evidence" value="ECO:0007669"/>
    <property type="project" value="UniProtKB-UniRule"/>
</dbReference>
<sequence>MPKELSLYLHFPFCQRKCFYCDFNSYADKNRLIPDYLRALENEIRRFSPQHPVIRSVYFGGGTPSLIPAESLTKLLAYVRQYFGVAADAEITIEVNPGTVGIEDLIILRTGGFNRLSIGLQAVQNKILNTIGRIHTWEQFREVFGYSRECGFDNIGVDLIAGLPGQTTGDWNVSLQKVTELGPEHLSVYALQIEDGTPLAEMIERGAVELPAEEEVARMLNQAMVFLRSQGFEHYEIANYARPGYESRHNFGYWTGRDYLGFGAGASSTCYGERWVNLKDPELYAERLRAGLSVIAERETLDETKRLTEAVMLGLRVRRGLDLDWLRERFHLNLLDQAGLEIEQLAAAGLVVIRENRLALTDEGVLVSNQVLAKIMRNL</sequence>
<organism evidence="5 6">
    <name type="scientific">Hydrogenispora ethanolica</name>
    <dbReference type="NCBI Taxonomy" id="1082276"/>
    <lineage>
        <taxon>Bacteria</taxon>
        <taxon>Bacillati</taxon>
        <taxon>Bacillota</taxon>
        <taxon>Hydrogenispora</taxon>
    </lineage>
</organism>
<keyword evidence="3" id="KW-0143">Chaperone</keyword>
<dbReference type="GO" id="GO:0046872">
    <property type="term" value="F:metal ion binding"/>
    <property type="evidence" value="ECO:0007669"/>
    <property type="project" value="UniProtKB-UniRule"/>
</dbReference>
<dbReference type="RefSeq" id="WP_132015225.1">
    <property type="nucleotide sequence ID" value="NZ_SLUN01000019.1"/>
</dbReference>
<dbReference type="InterPro" id="IPR006638">
    <property type="entry name" value="Elp3/MiaA/NifB-like_rSAM"/>
</dbReference>
<dbReference type="InterPro" id="IPR007197">
    <property type="entry name" value="rSAM"/>
</dbReference>
<dbReference type="SMART" id="SM00729">
    <property type="entry name" value="Elp3"/>
    <property type="match status" value="1"/>
</dbReference>
<dbReference type="SFLD" id="SFLDG01065">
    <property type="entry name" value="anaerobic_coproporphyrinogen-I"/>
    <property type="match status" value="1"/>
</dbReference>
<dbReference type="OrthoDB" id="9808022at2"/>
<keyword evidence="3" id="KW-0349">Heme</keyword>
<dbReference type="InterPro" id="IPR058240">
    <property type="entry name" value="rSAM_sf"/>
</dbReference>
<keyword evidence="3" id="KW-0411">Iron-sulfur</keyword>